<evidence type="ECO:0000313" key="3">
    <source>
        <dbReference type="Proteomes" id="UP000272412"/>
    </source>
</evidence>
<evidence type="ECO:0000313" key="2">
    <source>
        <dbReference type="EMBL" id="RPD82951.1"/>
    </source>
</evidence>
<sequence>QSVQDSVTYQSKQQNGSAQVTIGYGFSAGGNYSQSHINAEHQSVTRQSGIFAGDDGYHIQVKDNTDLKGALITSSQSAEDNGKNRFATGTLSFSDIQNRSHYESESFGVGASIAVSGDTLGQGAQNNPQESRLKTVADKNGTGSSIGYGSDSNSQSSVTKSGINTRNI</sequence>
<dbReference type="AlphaFoldDB" id="A0A3N4MHH6"/>
<keyword evidence="3" id="KW-1185">Reference proteome</keyword>
<evidence type="ECO:0000256" key="1">
    <source>
        <dbReference type="SAM" id="MobiDB-lite"/>
    </source>
</evidence>
<dbReference type="EMBL" id="RPFL01000134">
    <property type="protein sequence ID" value="RPD82951.1"/>
    <property type="molecule type" value="Genomic_DNA"/>
</dbReference>
<name>A0A3N4MHH6_9NEIS</name>
<feature type="region of interest" description="Disordered" evidence="1">
    <location>
        <begin position="120"/>
        <end position="168"/>
    </location>
</feature>
<feature type="non-terminal residue" evidence="2">
    <location>
        <position position="1"/>
    </location>
</feature>
<proteinExistence type="predicted"/>
<organism evidence="2 3">
    <name type="scientific">Neisseria weixii</name>
    <dbReference type="NCBI Taxonomy" id="1853276"/>
    <lineage>
        <taxon>Bacteria</taxon>
        <taxon>Pseudomonadati</taxon>
        <taxon>Pseudomonadota</taxon>
        <taxon>Betaproteobacteria</taxon>
        <taxon>Neisseriales</taxon>
        <taxon>Neisseriaceae</taxon>
        <taxon>Neisseria</taxon>
    </lineage>
</organism>
<feature type="non-terminal residue" evidence="2">
    <location>
        <position position="168"/>
    </location>
</feature>
<feature type="compositionally biased region" description="Polar residues" evidence="1">
    <location>
        <begin position="141"/>
        <end position="168"/>
    </location>
</feature>
<dbReference type="Proteomes" id="UP000272412">
    <property type="component" value="Unassembled WGS sequence"/>
</dbReference>
<gene>
    <name evidence="2" type="ORF">EGK74_14090</name>
</gene>
<comment type="caution">
    <text evidence="2">The sequence shown here is derived from an EMBL/GenBank/DDBJ whole genome shotgun (WGS) entry which is preliminary data.</text>
</comment>
<reference evidence="2 3" key="1">
    <citation type="submission" date="2018-11" db="EMBL/GenBank/DDBJ databases">
        <title>Neisseria weixii sp. nov. isolated from the rectal contents of plateau pika (Ochotona cruzoniae).</title>
        <authorList>
            <person name="Zhang G."/>
        </authorList>
    </citation>
    <scope>NUCLEOTIDE SEQUENCE [LARGE SCALE GENOMIC DNA]</scope>
    <source>
        <strain evidence="2 3">10009</strain>
    </source>
</reference>
<accession>A0A3N4MHH6</accession>
<protein>
    <submittedName>
        <fullName evidence="2">Hemagglutinin</fullName>
    </submittedName>
</protein>